<sequence>MTSHAISIRDFEPDSGMKALLPGAQFGDCFVVTVTDETLDARQAAERMFLRQAKWIAGLMKLRNLMVTPFGLKRPAHRKALARESIGPFPVISETPQRLVAGFDDKHLDFRIVVDVTGGAGGRQVSATTLVKTNNSLGRVYLTIIMPFHRMIVPAMLRKI</sequence>
<dbReference type="AlphaFoldDB" id="K8NX78"/>
<dbReference type="Pfam" id="PF11066">
    <property type="entry name" value="DUF2867"/>
    <property type="match status" value="1"/>
</dbReference>
<dbReference type="RefSeq" id="WP_006023560.1">
    <property type="nucleotide sequence ID" value="NZ_KB375284.1"/>
</dbReference>
<dbReference type="Proteomes" id="UP000001096">
    <property type="component" value="Unassembled WGS sequence"/>
</dbReference>
<protein>
    <recommendedName>
        <fullName evidence="3">DUF2867 domain-containing protein</fullName>
    </recommendedName>
</protein>
<evidence type="ECO:0008006" key="3">
    <source>
        <dbReference type="Google" id="ProtNLM"/>
    </source>
</evidence>
<reference evidence="1 2" key="1">
    <citation type="submission" date="2012-04" db="EMBL/GenBank/DDBJ databases">
        <title>The Genome Sequence of Afipia broomeae ATCC 49717.</title>
        <authorList>
            <consortium name="The Broad Institute Genome Sequencing Platform"/>
            <person name="Earl A."/>
            <person name="Ward D."/>
            <person name="Feldgarden M."/>
            <person name="Gevers D."/>
            <person name="Huys G."/>
            <person name="Walker B."/>
            <person name="Young S.K."/>
            <person name="Zeng Q."/>
            <person name="Gargeya S."/>
            <person name="Fitzgerald M."/>
            <person name="Haas B."/>
            <person name="Abouelleil A."/>
            <person name="Alvarado L."/>
            <person name="Arachchi H.M."/>
            <person name="Berlin A."/>
            <person name="Chapman S.B."/>
            <person name="Goldberg J."/>
            <person name="Griggs A."/>
            <person name="Gujja S."/>
            <person name="Hansen M."/>
            <person name="Howarth C."/>
            <person name="Imamovic A."/>
            <person name="Larimer J."/>
            <person name="McCowen C."/>
            <person name="Montmayeur A."/>
            <person name="Murphy C."/>
            <person name="Neiman D."/>
            <person name="Pearson M."/>
            <person name="Priest M."/>
            <person name="Roberts A."/>
            <person name="Saif S."/>
            <person name="Shea T."/>
            <person name="Sisk P."/>
            <person name="Sykes S."/>
            <person name="Wortman J."/>
            <person name="Nusbaum C."/>
            <person name="Birren B."/>
        </authorList>
    </citation>
    <scope>NUCLEOTIDE SEQUENCE [LARGE SCALE GENOMIC DNA]</scope>
    <source>
        <strain evidence="1 2">ATCC 49717</strain>
    </source>
</reference>
<dbReference type="HOGENOM" id="CLU_116730_0_0_5"/>
<dbReference type="InterPro" id="IPR021295">
    <property type="entry name" value="DUF2867"/>
</dbReference>
<accession>K8NX78</accession>
<comment type="caution">
    <text evidence="1">The sequence shown here is derived from an EMBL/GenBank/DDBJ whole genome shotgun (WGS) entry which is preliminary data.</text>
</comment>
<keyword evidence="2" id="KW-1185">Reference proteome</keyword>
<organism evidence="1 2">
    <name type="scientific">Afipia broomeae ATCC 49717</name>
    <dbReference type="NCBI Taxonomy" id="883078"/>
    <lineage>
        <taxon>Bacteria</taxon>
        <taxon>Pseudomonadati</taxon>
        <taxon>Pseudomonadota</taxon>
        <taxon>Alphaproteobacteria</taxon>
        <taxon>Hyphomicrobiales</taxon>
        <taxon>Nitrobacteraceae</taxon>
        <taxon>Afipia</taxon>
    </lineage>
</organism>
<gene>
    <name evidence="1" type="ORF">HMPREF9695_04857</name>
</gene>
<name>K8NX78_9BRAD</name>
<evidence type="ECO:0000313" key="1">
    <source>
        <dbReference type="EMBL" id="EKS34947.1"/>
    </source>
</evidence>
<dbReference type="EMBL" id="AGWX01000005">
    <property type="protein sequence ID" value="EKS34947.1"/>
    <property type="molecule type" value="Genomic_DNA"/>
</dbReference>
<proteinExistence type="predicted"/>
<evidence type="ECO:0000313" key="2">
    <source>
        <dbReference type="Proteomes" id="UP000001096"/>
    </source>
</evidence>
<dbReference type="PATRIC" id="fig|883078.3.peg.5018"/>
<dbReference type="eggNOG" id="ENOG5032YG3">
    <property type="taxonomic scope" value="Bacteria"/>
</dbReference>